<organism evidence="1 2">
    <name type="scientific">Bacteroides xylanisolvens</name>
    <dbReference type="NCBI Taxonomy" id="371601"/>
    <lineage>
        <taxon>Bacteria</taxon>
        <taxon>Pseudomonadati</taxon>
        <taxon>Bacteroidota</taxon>
        <taxon>Bacteroidia</taxon>
        <taxon>Bacteroidales</taxon>
        <taxon>Bacteroidaceae</taxon>
        <taxon>Bacteroides</taxon>
    </lineage>
</organism>
<gene>
    <name evidence="1" type="ORF">SAMN04487924_12730</name>
</gene>
<accession>A0A1H4GA47</accession>
<name>A0A1H4GA47_9BACE</name>
<protein>
    <submittedName>
        <fullName evidence="1">Uncharacterized protein</fullName>
    </submittedName>
</protein>
<reference evidence="1 2" key="1">
    <citation type="submission" date="2016-10" db="EMBL/GenBank/DDBJ databases">
        <authorList>
            <person name="de Groot N.N."/>
        </authorList>
    </citation>
    <scope>NUCLEOTIDE SEQUENCE [LARGE SCALE GENOMIC DNA]</scope>
    <source>
        <strain evidence="1 2">NLAE-zl-G339</strain>
    </source>
</reference>
<evidence type="ECO:0000313" key="2">
    <source>
        <dbReference type="Proteomes" id="UP000183040"/>
    </source>
</evidence>
<sequence length="74" mass="8675">MQAVRHIDVGYKLIAIKAGLLSHTSRIYIDSLQQKQAILRLFEPYCDVRYPLLGGIETRRRLRYYPVFIDLAHT</sequence>
<dbReference type="EMBL" id="FNRP01000027">
    <property type="protein sequence ID" value="SEB06533.1"/>
    <property type="molecule type" value="Genomic_DNA"/>
</dbReference>
<evidence type="ECO:0000313" key="1">
    <source>
        <dbReference type="EMBL" id="SEB06533.1"/>
    </source>
</evidence>
<dbReference type="Proteomes" id="UP000183040">
    <property type="component" value="Unassembled WGS sequence"/>
</dbReference>
<proteinExistence type="predicted"/>
<dbReference type="AlphaFoldDB" id="A0A1H4GA47"/>